<dbReference type="NCBIfam" id="TIGR00219">
    <property type="entry name" value="mreC"/>
    <property type="match status" value="1"/>
</dbReference>
<evidence type="ECO:0000256" key="1">
    <source>
        <dbReference type="ARBA" id="ARBA00009369"/>
    </source>
</evidence>
<dbReference type="Gene3D" id="2.40.10.350">
    <property type="entry name" value="Rod shape-determining protein MreC, domain 2"/>
    <property type="match status" value="1"/>
</dbReference>
<evidence type="ECO:0000256" key="3">
    <source>
        <dbReference type="ARBA" id="ARBA00022960"/>
    </source>
</evidence>
<comment type="similarity">
    <text evidence="1">Belongs to the MreC family.</text>
</comment>
<dbReference type="EMBL" id="QOQK01000003">
    <property type="protein sequence ID" value="RCL85311.1"/>
    <property type="molecule type" value="Genomic_DNA"/>
</dbReference>
<keyword evidence="6" id="KW-0812">Transmembrane</keyword>
<name>A0A368EKT1_9PROT</name>
<keyword evidence="6" id="KW-0472">Membrane</keyword>
<dbReference type="Gene3D" id="2.40.10.340">
    <property type="entry name" value="Rod shape-determining protein MreC, domain 1"/>
    <property type="match status" value="1"/>
</dbReference>
<organism evidence="8 9">
    <name type="scientific">PS1 clade bacterium</name>
    <dbReference type="NCBI Taxonomy" id="2175152"/>
    <lineage>
        <taxon>Bacteria</taxon>
        <taxon>Pseudomonadati</taxon>
        <taxon>Pseudomonadota</taxon>
        <taxon>Alphaproteobacteria</taxon>
        <taxon>PS1 clade</taxon>
    </lineage>
</organism>
<dbReference type="Pfam" id="PF04085">
    <property type="entry name" value="MreC"/>
    <property type="match status" value="1"/>
</dbReference>
<feature type="domain" description="Rod shape-determining protein MreC beta-barrel core" evidence="7">
    <location>
        <begin position="129"/>
        <end position="268"/>
    </location>
</feature>
<protein>
    <recommendedName>
        <fullName evidence="2">Cell shape-determining protein MreC</fullName>
    </recommendedName>
    <alternativeName>
        <fullName evidence="4">Cell shape protein MreC</fullName>
    </alternativeName>
</protein>
<gene>
    <name evidence="8" type="primary">mreC</name>
    <name evidence="8" type="ORF">DBW64_01440</name>
</gene>
<dbReference type="InterPro" id="IPR007221">
    <property type="entry name" value="MreC"/>
</dbReference>
<dbReference type="InterPro" id="IPR042177">
    <property type="entry name" value="Cell/Rod_1"/>
</dbReference>
<proteinExistence type="inferred from homology"/>
<dbReference type="GO" id="GO:0005886">
    <property type="term" value="C:plasma membrane"/>
    <property type="evidence" value="ECO:0007669"/>
    <property type="project" value="TreeGrafter"/>
</dbReference>
<feature type="transmembrane region" description="Helical" evidence="6">
    <location>
        <begin position="12"/>
        <end position="33"/>
    </location>
</feature>
<evidence type="ECO:0000313" key="8">
    <source>
        <dbReference type="EMBL" id="RCL85311.1"/>
    </source>
</evidence>
<dbReference type="PANTHER" id="PTHR34138:SF1">
    <property type="entry name" value="CELL SHAPE-DETERMINING PROTEIN MREC"/>
    <property type="match status" value="1"/>
</dbReference>
<keyword evidence="3" id="KW-0133">Cell shape</keyword>
<dbReference type="AlphaFoldDB" id="A0A368EKT1"/>
<evidence type="ECO:0000256" key="4">
    <source>
        <dbReference type="ARBA" id="ARBA00032089"/>
    </source>
</evidence>
<sequence length="305" mass="33474">MSLDNRGIGRKGGISGRGSVLFLVILAFLLIYITESGPRLLTSIRQVTHDLIAPVTEFIGRPVVALRRTSSALTDYTDLINENAKLKVQLNELLAWEDRALRLEAKIVRYEKLLNVKIDSQYNFKTSRVVADLGGPFVRTVLINSGEDDGIRVGQAVLGASGFIGQVVSVGNSSSRVLLLTDLNSRIPVQLEPSGLQAILTGDNTSEPIINFYDDKEVPEKGARVVTSGYGGRISPGLIVGTVNFNRQGQARVKIREKISNMNYVRVLDYKFVEAPEEETQLPEALKITPQNNKGQQTDNKIEGP</sequence>
<comment type="caution">
    <text evidence="8">The sequence shown here is derived from an EMBL/GenBank/DDBJ whole genome shotgun (WGS) entry which is preliminary data.</text>
</comment>
<dbReference type="GO" id="GO:0008360">
    <property type="term" value="P:regulation of cell shape"/>
    <property type="evidence" value="ECO:0007669"/>
    <property type="project" value="UniProtKB-KW"/>
</dbReference>
<evidence type="ECO:0000256" key="6">
    <source>
        <dbReference type="SAM" id="Phobius"/>
    </source>
</evidence>
<dbReference type="PANTHER" id="PTHR34138">
    <property type="entry name" value="CELL SHAPE-DETERMINING PROTEIN MREC"/>
    <property type="match status" value="1"/>
</dbReference>
<dbReference type="InterPro" id="IPR055342">
    <property type="entry name" value="MreC_beta-barrel_core"/>
</dbReference>
<evidence type="ECO:0000259" key="7">
    <source>
        <dbReference type="Pfam" id="PF04085"/>
    </source>
</evidence>
<accession>A0A368EKT1</accession>
<keyword evidence="6" id="KW-1133">Transmembrane helix</keyword>
<feature type="region of interest" description="Disordered" evidence="5">
    <location>
        <begin position="280"/>
        <end position="305"/>
    </location>
</feature>
<dbReference type="Proteomes" id="UP000252289">
    <property type="component" value="Unassembled WGS sequence"/>
</dbReference>
<evidence type="ECO:0000256" key="2">
    <source>
        <dbReference type="ARBA" id="ARBA00013855"/>
    </source>
</evidence>
<reference evidence="8 9" key="1">
    <citation type="journal article" date="2018" name="Microbiome">
        <title>Fine metagenomic profile of the Mediterranean stratified and mixed water columns revealed by assembly and recruitment.</title>
        <authorList>
            <person name="Haro-Moreno J.M."/>
            <person name="Lopez-Perez M."/>
            <person name="De La Torre J.R."/>
            <person name="Picazo A."/>
            <person name="Camacho A."/>
            <person name="Rodriguez-Valera F."/>
        </authorList>
    </citation>
    <scope>NUCLEOTIDE SEQUENCE [LARGE SCALE GENOMIC DNA]</scope>
    <source>
        <strain evidence="8">MED-G50</strain>
    </source>
</reference>
<evidence type="ECO:0000256" key="5">
    <source>
        <dbReference type="SAM" id="MobiDB-lite"/>
    </source>
</evidence>
<feature type="compositionally biased region" description="Polar residues" evidence="5">
    <location>
        <begin position="289"/>
        <end position="299"/>
    </location>
</feature>
<evidence type="ECO:0000313" key="9">
    <source>
        <dbReference type="Proteomes" id="UP000252289"/>
    </source>
</evidence>
<dbReference type="InterPro" id="IPR042175">
    <property type="entry name" value="Cell/Rod_MreC_2"/>
</dbReference>